<feature type="compositionally biased region" description="Acidic residues" evidence="2">
    <location>
        <begin position="217"/>
        <end position="233"/>
    </location>
</feature>
<feature type="compositionally biased region" description="Polar residues" evidence="2">
    <location>
        <begin position="192"/>
        <end position="203"/>
    </location>
</feature>
<accession>A0A384JMX4</accession>
<evidence type="ECO:0000256" key="1">
    <source>
        <dbReference type="ARBA" id="ARBA00023242"/>
    </source>
</evidence>
<dbReference type="Proteomes" id="UP000001798">
    <property type="component" value="Chromosome 7"/>
</dbReference>
<dbReference type="OrthoDB" id="3536777at2759"/>
<reference evidence="3 4" key="1">
    <citation type="journal article" date="2011" name="PLoS Genet.">
        <title>Genomic analysis of the necrotrophic fungal pathogens Sclerotinia sclerotiorum and Botrytis cinerea.</title>
        <authorList>
            <person name="Amselem J."/>
            <person name="Cuomo C.A."/>
            <person name="van Kan J.A."/>
            <person name="Viaud M."/>
            <person name="Benito E.P."/>
            <person name="Couloux A."/>
            <person name="Coutinho P.M."/>
            <person name="de Vries R.P."/>
            <person name="Dyer P.S."/>
            <person name="Fillinger S."/>
            <person name="Fournier E."/>
            <person name="Gout L."/>
            <person name="Hahn M."/>
            <person name="Kohn L."/>
            <person name="Lapalu N."/>
            <person name="Plummer K.M."/>
            <person name="Pradier J.M."/>
            <person name="Quevillon E."/>
            <person name="Sharon A."/>
            <person name="Simon A."/>
            <person name="ten Have A."/>
            <person name="Tudzynski B."/>
            <person name="Tudzynski P."/>
            <person name="Wincker P."/>
            <person name="Andrew M."/>
            <person name="Anthouard V."/>
            <person name="Beever R.E."/>
            <person name="Beffa R."/>
            <person name="Benoit I."/>
            <person name="Bouzid O."/>
            <person name="Brault B."/>
            <person name="Chen Z."/>
            <person name="Choquer M."/>
            <person name="Collemare J."/>
            <person name="Cotton P."/>
            <person name="Danchin E.G."/>
            <person name="Da Silva C."/>
            <person name="Gautier A."/>
            <person name="Giraud C."/>
            <person name="Giraud T."/>
            <person name="Gonzalez C."/>
            <person name="Grossetete S."/>
            <person name="Guldener U."/>
            <person name="Henrissat B."/>
            <person name="Howlett B.J."/>
            <person name="Kodira C."/>
            <person name="Kretschmer M."/>
            <person name="Lappartient A."/>
            <person name="Leroch M."/>
            <person name="Levis C."/>
            <person name="Mauceli E."/>
            <person name="Neuveglise C."/>
            <person name="Oeser B."/>
            <person name="Pearson M."/>
            <person name="Poulain J."/>
            <person name="Poussereau N."/>
            <person name="Quesneville H."/>
            <person name="Rascle C."/>
            <person name="Schumacher J."/>
            <person name="Segurens B."/>
            <person name="Sexton A."/>
            <person name="Silva E."/>
            <person name="Sirven C."/>
            <person name="Soanes D.M."/>
            <person name="Talbot N.J."/>
            <person name="Templeton M."/>
            <person name="Yandava C."/>
            <person name="Yarden O."/>
            <person name="Zeng Q."/>
            <person name="Rollins J.A."/>
            <person name="Lebrun M.H."/>
            <person name="Dickman M."/>
        </authorList>
    </citation>
    <scope>NUCLEOTIDE SEQUENCE [LARGE SCALE GENOMIC DNA]</scope>
    <source>
        <strain evidence="3 4">B05.10</strain>
    </source>
</reference>
<dbReference type="VEuPathDB" id="FungiDB:Bcin07g04190"/>
<dbReference type="GO" id="GO:0000981">
    <property type="term" value="F:DNA-binding transcription factor activity, RNA polymerase II-specific"/>
    <property type="evidence" value="ECO:0007669"/>
    <property type="project" value="InterPro"/>
</dbReference>
<dbReference type="InterPro" id="IPR001138">
    <property type="entry name" value="Zn2Cys6_DnaBD"/>
</dbReference>
<evidence type="ECO:0008006" key="5">
    <source>
        <dbReference type="Google" id="ProtNLM"/>
    </source>
</evidence>
<gene>
    <name evidence="3" type="ORF">BCIN_07g04190</name>
</gene>
<organism evidence="3 4">
    <name type="scientific">Botryotinia fuckeliana (strain B05.10)</name>
    <name type="common">Noble rot fungus</name>
    <name type="synonym">Botrytis cinerea</name>
    <dbReference type="NCBI Taxonomy" id="332648"/>
    <lineage>
        <taxon>Eukaryota</taxon>
        <taxon>Fungi</taxon>
        <taxon>Dikarya</taxon>
        <taxon>Ascomycota</taxon>
        <taxon>Pezizomycotina</taxon>
        <taxon>Leotiomycetes</taxon>
        <taxon>Helotiales</taxon>
        <taxon>Sclerotiniaceae</taxon>
        <taxon>Botrytis</taxon>
    </lineage>
</organism>
<proteinExistence type="predicted"/>
<reference evidence="3 4" key="2">
    <citation type="journal article" date="2012" name="Eukaryot. Cell">
        <title>Genome update of Botrytis cinerea strains B05.10 and T4.</title>
        <authorList>
            <person name="Staats M."/>
            <person name="van Kan J.A."/>
        </authorList>
    </citation>
    <scope>NUCLEOTIDE SEQUENCE [LARGE SCALE GENOMIC DNA]</scope>
    <source>
        <strain evidence="3 4">B05.10</strain>
    </source>
</reference>
<name>A0A384JMX4_BOTFB</name>
<dbReference type="Gene3D" id="4.10.240.10">
    <property type="entry name" value="Zn(2)-C6 fungal-type DNA-binding domain"/>
    <property type="match status" value="1"/>
</dbReference>
<keyword evidence="4" id="KW-1185">Reference proteome</keyword>
<dbReference type="GO" id="GO:0008270">
    <property type="term" value="F:zinc ion binding"/>
    <property type="evidence" value="ECO:0007669"/>
    <property type="project" value="InterPro"/>
</dbReference>
<evidence type="ECO:0000313" key="4">
    <source>
        <dbReference type="Proteomes" id="UP000001798"/>
    </source>
</evidence>
<dbReference type="KEGG" id="bfu:BCIN_07g04190"/>
<dbReference type="GeneID" id="5426314"/>
<evidence type="ECO:0000313" key="3">
    <source>
        <dbReference type="EMBL" id="ATZ51860.1"/>
    </source>
</evidence>
<reference evidence="3 4" key="3">
    <citation type="journal article" date="2017" name="Mol. Plant Pathol.">
        <title>A gapless genome sequence of the fungus Botrytis cinerea.</title>
        <authorList>
            <person name="Van Kan J.A."/>
            <person name="Stassen J.H."/>
            <person name="Mosbach A."/>
            <person name="Van Der Lee T.A."/>
            <person name="Faino L."/>
            <person name="Farmer A.D."/>
            <person name="Papasotiriou D.G."/>
            <person name="Zhou S."/>
            <person name="Seidl M.F."/>
            <person name="Cottam E."/>
            <person name="Edel D."/>
            <person name="Hahn M."/>
            <person name="Schwartz D.C."/>
            <person name="Dietrich R.A."/>
            <person name="Widdison S."/>
            <person name="Scalliet G."/>
        </authorList>
    </citation>
    <scope>NUCLEOTIDE SEQUENCE [LARGE SCALE GENOMIC DNA]</scope>
    <source>
        <strain evidence="3 4">B05.10</strain>
    </source>
</reference>
<dbReference type="EMBL" id="CP009811">
    <property type="protein sequence ID" value="ATZ51860.1"/>
    <property type="molecule type" value="Genomic_DNA"/>
</dbReference>
<feature type="region of interest" description="Disordered" evidence="2">
    <location>
        <begin position="185"/>
        <end position="241"/>
    </location>
</feature>
<dbReference type="RefSeq" id="XP_024549841.1">
    <property type="nucleotide sequence ID" value="XM_024694051.1"/>
</dbReference>
<protein>
    <recommendedName>
        <fullName evidence="5">Zn(2)-C6 fungal-type domain-containing protein</fullName>
    </recommendedName>
</protein>
<dbReference type="InterPro" id="IPR036864">
    <property type="entry name" value="Zn2-C6_fun-type_DNA-bd_sf"/>
</dbReference>
<dbReference type="CDD" id="cd00067">
    <property type="entry name" value="GAL4"/>
    <property type="match status" value="1"/>
</dbReference>
<dbReference type="SUPFAM" id="SSF57701">
    <property type="entry name" value="Zn2/Cys6 DNA-binding domain"/>
    <property type="match status" value="1"/>
</dbReference>
<dbReference type="AlphaFoldDB" id="A0A384JMX4"/>
<sequence>MSVVSPKAKPTACDACRKLGVKCSLNNYVDDCERCTSLKTSCFVTDDYNITIHKVPQRALQNFRSAKFLVQMANLRKELEDSESDGKNTYVIIDAVVSNFEGISKEAINYPEFMGFFALNFSSLINWIKIYSGHQVWNVAKYDQKTLQSLTKLGAIMKSLNCSPISTSVSWLVWQISIIGSERPNHSDSLPDNHSQTHTSSSKLVYEPEHMLPAESQAEDSQAEDSQDEDLQDENSQVGEL</sequence>
<evidence type="ECO:0000256" key="2">
    <source>
        <dbReference type="SAM" id="MobiDB-lite"/>
    </source>
</evidence>
<keyword evidence="1" id="KW-0539">Nucleus</keyword>